<reference evidence="1 2" key="1">
    <citation type="journal article" date="2018" name="Nat. Genet.">
        <title>The Rosa genome provides new insights in the design of modern roses.</title>
        <authorList>
            <person name="Bendahmane M."/>
        </authorList>
    </citation>
    <scope>NUCLEOTIDE SEQUENCE [LARGE SCALE GENOMIC DNA]</scope>
    <source>
        <strain evidence="2">cv. Old Blush</strain>
    </source>
</reference>
<keyword evidence="2" id="KW-1185">Reference proteome</keyword>
<dbReference type="Proteomes" id="UP000238479">
    <property type="component" value="Chromosome 5"/>
</dbReference>
<protein>
    <submittedName>
        <fullName evidence="1">Uncharacterized protein</fullName>
    </submittedName>
</protein>
<dbReference type="EMBL" id="PDCK01000043">
    <property type="protein sequence ID" value="PRQ32267.1"/>
    <property type="molecule type" value="Genomic_DNA"/>
</dbReference>
<organism evidence="1 2">
    <name type="scientific">Rosa chinensis</name>
    <name type="common">China rose</name>
    <dbReference type="NCBI Taxonomy" id="74649"/>
    <lineage>
        <taxon>Eukaryota</taxon>
        <taxon>Viridiplantae</taxon>
        <taxon>Streptophyta</taxon>
        <taxon>Embryophyta</taxon>
        <taxon>Tracheophyta</taxon>
        <taxon>Spermatophyta</taxon>
        <taxon>Magnoliopsida</taxon>
        <taxon>eudicotyledons</taxon>
        <taxon>Gunneridae</taxon>
        <taxon>Pentapetalae</taxon>
        <taxon>rosids</taxon>
        <taxon>fabids</taxon>
        <taxon>Rosales</taxon>
        <taxon>Rosaceae</taxon>
        <taxon>Rosoideae</taxon>
        <taxon>Rosoideae incertae sedis</taxon>
        <taxon>Rosa</taxon>
    </lineage>
</organism>
<accession>A0A2P6QDM8</accession>
<dbReference type="Gramene" id="PRQ32267">
    <property type="protein sequence ID" value="PRQ32267"/>
    <property type="gene ID" value="RchiOBHm_Chr5g0044461"/>
</dbReference>
<name>A0A2P6QDM8_ROSCH</name>
<sequence>MKKVFTLITESTYSVFSVHLNQVHFIVPSIQSSPHILLPIN</sequence>
<proteinExistence type="predicted"/>
<comment type="caution">
    <text evidence="1">The sequence shown here is derived from an EMBL/GenBank/DDBJ whole genome shotgun (WGS) entry which is preliminary data.</text>
</comment>
<gene>
    <name evidence="1" type="ORF">RchiOBHm_Chr5g0044461</name>
</gene>
<dbReference type="AlphaFoldDB" id="A0A2P6QDM8"/>
<evidence type="ECO:0000313" key="1">
    <source>
        <dbReference type="EMBL" id="PRQ32267.1"/>
    </source>
</evidence>
<evidence type="ECO:0000313" key="2">
    <source>
        <dbReference type="Proteomes" id="UP000238479"/>
    </source>
</evidence>